<dbReference type="SUPFAM" id="SSF52047">
    <property type="entry name" value="RNI-like"/>
    <property type="match status" value="1"/>
</dbReference>
<feature type="domain" description="F-box" evidence="1">
    <location>
        <begin position="49"/>
        <end position="111"/>
    </location>
</feature>
<keyword evidence="3" id="KW-1185">Reference proteome</keyword>
<dbReference type="OrthoDB" id="3172239at2759"/>
<dbReference type="STRING" id="240176.A8NQ32"/>
<dbReference type="GeneID" id="6012001"/>
<dbReference type="VEuPathDB" id="FungiDB:CC1G_05431"/>
<dbReference type="PROSITE" id="PS50181">
    <property type="entry name" value="FBOX"/>
    <property type="match status" value="1"/>
</dbReference>
<dbReference type="InParanoid" id="A8NQ32"/>
<name>A8NQ32_COPC7</name>
<proteinExistence type="predicted"/>
<dbReference type="InterPro" id="IPR036047">
    <property type="entry name" value="F-box-like_dom_sf"/>
</dbReference>
<dbReference type="AlphaFoldDB" id="A8NQ32"/>
<dbReference type="Pfam" id="PF12937">
    <property type="entry name" value="F-box-like"/>
    <property type="match status" value="1"/>
</dbReference>
<dbReference type="KEGG" id="cci:CC1G_05431"/>
<dbReference type="EMBL" id="AACS02000008">
    <property type="protein sequence ID" value="EAU86437.2"/>
    <property type="molecule type" value="Genomic_DNA"/>
</dbReference>
<sequence length="573" mass="64839">MDISMDQFSSQAAVDIEIESLQGQRQDLLEQLKVISSRICDLKSRRNEFCPISRLPKEVLHKIFLHLSPTQLAASEPTSDGPSYSTIVCVTRVCRYWKKVALNQPELWTYVSDYKADAIRTLLMRSKTAPLDICLDRGSRGSNERWIQKALATRTIRSLSMRELFHHLTPRLKKLPPAAPVLHTLILHNNDPFTRARDTRLPELFQEGAPLLRKVSLFSCHLPWTSPLLEGLTSLRMLDRNAFKYPPPSPGVFLDALEKMPDLVELSLYVPIPDLDDQATSLHRVVALPRLRRLEFWGSIKQCHDLLQHVVIPESATIELTVDTEEADPLPLPLVPRRLVESPQTSSPAEIKTPQISFSEATPQSLEIEQDGVLHFYVWTDRHDVASFPIKRDCYVLYRSVLDIPAIQSLPAWSIRSLRLQNYADYHGHLGHILRVLVAAEDVFVSERVVLAVVTALQRDPGLSDPTVPRPLEYLPALKTLVFESVVNADGFRCVDVRDGSPKPVKLDVLFKVLKGREASGAKLEKLVFQRAYNMTRGAVDELAGVVDEVVWDWVEERSPCVSRLGDECPCRQ</sequence>
<dbReference type="Proteomes" id="UP000001861">
    <property type="component" value="Unassembled WGS sequence"/>
</dbReference>
<accession>A8NQ32</accession>
<dbReference type="InterPro" id="IPR001810">
    <property type="entry name" value="F-box_dom"/>
</dbReference>
<evidence type="ECO:0000313" key="3">
    <source>
        <dbReference type="Proteomes" id="UP000001861"/>
    </source>
</evidence>
<dbReference type="HOGENOM" id="CLU_024199_2_0_1"/>
<evidence type="ECO:0000259" key="1">
    <source>
        <dbReference type="PROSITE" id="PS50181"/>
    </source>
</evidence>
<dbReference type="Gene3D" id="1.20.1280.50">
    <property type="match status" value="1"/>
</dbReference>
<dbReference type="SUPFAM" id="SSF81383">
    <property type="entry name" value="F-box domain"/>
    <property type="match status" value="1"/>
</dbReference>
<dbReference type="eggNOG" id="ENOG502RD1Z">
    <property type="taxonomic scope" value="Eukaryota"/>
</dbReference>
<gene>
    <name evidence="2" type="ORF">CC1G_05431</name>
</gene>
<dbReference type="OMA" id="HTEFNDT"/>
<organism evidence="2 3">
    <name type="scientific">Coprinopsis cinerea (strain Okayama-7 / 130 / ATCC MYA-4618 / FGSC 9003)</name>
    <name type="common">Inky cap fungus</name>
    <name type="synonym">Hormographiella aspergillata</name>
    <dbReference type="NCBI Taxonomy" id="240176"/>
    <lineage>
        <taxon>Eukaryota</taxon>
        <taxon>Fungi</taxon>
        <taxon>Dikarya</taxon>
        <taxon>Basidiomycota</taxon>
        <taxon>Agaricomycotina</taxon>
        <taxon>Agaricomycetes</taxon>
        <taxon>Agaricomycetidae</taxon>
        <taxon>Agaricales</taxon>
        <taxon>Agaricineae</taxon>
        <taxon>Psathyrellaceae</taxon>
        <taxon>Coprinopsis</taxon>
    </lineage>
</organism>
<protein>
    <recommendedName>
        <fullName evidence="1">F-box domain-containing protein</fullName>
    </recommendedName>
</protein>
<reference evidence="2 3" key="1">
    <citation type="journal article" date="2010" name="Proc. Natl. Acad. Sci. U.S.A.">
        <title>Insights into evolution of multicellular fungi from the assembled chromosomes of the mushroom Coprinopsis cinerea (Coprinus cinereus).</title>
        <authorList>
            <person name="Stajich J.E."/>
            <person name="Wilke S.K."/>
            <person name="Ahren D."/>
            <person name="Au C.H."/>
            <person name="Birren B.W."/>
            <person name="Borodovsky M."/>
            <person name="Burns C."/>
            <person name="Canback B."/>
            <person name="Casselton L.A."/>
            <person name="Cheng C.K."/>
            <person name="Deng J."/>
            <person name="Dietrich F.S."/>
            <person name="Fargo D.C."/>
            <person name="Farman M.L."/>
            <person name="Gathman A.C."/>
            <person name="Goldberg J."/>
            <person name="Guigo R."/>
            <person name="Hoegger P.J."/>
            <person name="Hooker J.B."/>
            <person name="Huggins A."/>
            <person name="James T.Y."/>
            <person name="Kamada T."/>
            <person name="Kilaru S."/>
            <person name="Kodira C."/>
            <person name="Kues U."/>
            <person name="Kupfer D."/>
            <person name="Kwan H.S."/>
            <person name="Lomsadze A."/>
            <person name="Li W."/>
            <person name="Lilly W.W."/>
            <person name="Ma L.J."/>
            <person name="Mackey A.J."/>
            <person name="Manning G."/>
            <person name="Martin F."/>
            <person name="Muraguchi H."/>
            <person name="Natvig D.O."/>
            <person name="Palmerini H."/>
            <person name="Ramesh M.A."/>
            <person name="Rehmeyer C.J."/>
            <person name="Roe B.A."/>
            <person name="Shenoy N."/>
            <person name="Stanke M."/>
            <person name="Ter-Hovhannisyan V."/>
            <person name="Tunlid A."/>
            <person name="Velagapudi R."/>
            <person name="Vision T.J."/>
            <person name="Zeng Q."/>
            <person name="Zolan M.E."/>
            <person name="Pukkila P.J."/>
        </authorList>
    </citation>
    <scope>NUCLEOTIDE SEQUENCE [LARGE SCALE GENOMIC DNA]</scope>
    <source>
        <strain evidence="3">Okayama-7 / 130 / ATCC MYA-4618 / FGSC 9003</strain>
    </source>
</reference>
<dbReference type="RefSeq" id="XP_001835469.2">
    <property type="nucleotide sequence ID" value="XM_001835417.2"/>
</dbReference>
<comment type="caution">
    <text evidence="2">The sequence shown here is derived from an EMBL/GenBank/DDBJ whole genome shotgun (WGS) entry which is preliminary data.</text>
</comment>
<evidence type="ECO:0000313" key="2">
    <source>
        <dbReference type="EMBL" id="EAU86437.2"/>
    </source>
</evidence>